<dbReference type="SUPFAM" id="SSF55486">
    <property type="entry name" value="Metalloproteases ('zincins'), catalytic domain"/>
    <property type="match status" value="2"/>
</dbReference>
<dbReference type="InterPro" id="IPR001930">
    <property type="entry name" value="Peptidase_M1"/>
</dbReference>
<dbReference type="PANTHER" id="PTHR11533">
    <property type="entry name" value="PROTEASE M1 ZINC METALLOPROTEASE"/>
    <property type="match status" value="1"/>
</dbReference>
<gene>
    <name evidence="31" type="primary">LOC108742982</name>
</gene>
<evidence type="ECO:0000256" key="5">
    <source>
        <dbReference type="ARBA" id="ARBA00012564"/>
    </source>
</evidence>
<name>A0A7F5QZD6_AGRPL</name>
<dbReference type="GO" id="GO:0070006">
    <property type="term" value="F:metalloaminopeptidase activity"/>
    <property type="evidence" value="ECO:0007669"/>
    <property type="project" value="TreeGrafter"/>
</dbReference>
<evidence type="ECO:0000256" key="21">
    <source>
        <dbReference type="ARBA" id="ARBA00023180"/>
    </source>
</evidence>
<feature type="domain" description="Peptidase M1 membrane alanine aminopeptidase" evidence="27">
    <location>
        <begin position="275"/>
        <end position="494"/>
    </location>
</feature>
<evidence type="ECO:0000256" key="24">
    <source>
        <dbReference type="PIRSR" id="PIRSR634016-1"/>
    </source>
</evidence>
<evidence type="ECO:0000256" key="2">
    <source>
        <dbReference type="ARBA" id="ARBA00004606"/>
    </source>
</evidence>
<dbReference type="Gene3D" id="2.60.40.1730">
    <property type="entry name" value="tricorn interacting facor f3 domain"/>
    <property type="match status" value="2"/>
</dbReference>
<dbReference type="FunCoup" id="A0A7F5QZD6">
    <property type="interactions" value="79"/>
</dbReference>
<dbReference type="GO" id="GO:0043171">
    <property type="term" value="P:peptide catabolic process"/>
    <property type="evidence" value="ECO:0007669"/>
    <property type="project" value="TreeGrafter"/>
</dbReference>
<keyword evidence="15 25" id="KW-0862">Zinc</keyword>
<evidence type="ECO:0000256" key="12">
    <source>
        <dbReference type="ARBA" id="ARBA00022723"/>
    </source>
</evidence>
<feature type="domain" description="Aminopeptidase N-like N-terminal" evidence="29">
    <location>
        <begin position="915"/>
        <end position="1110"/>
    </location>
</feature>
<feature type="binding site" evidence="25">
    <location>
        <position position="364"/>
    </location>
    <ligand>
        <name>Zn(2+)</name>
        <dbReference type="ChEBI" id="CHEBI:29105"/>
        <note>catalytic</note>
    </ligand>
</feature>
<dbReference type="InParanoid" id="A0A7F5QZD6"/>
<evidence type="ECO:0000256" key="22">
    <source>
        <dbReference type="ARBA" id="ARBA00023288"/>
    </source>
</evidence>
<evidence type="ECO:0000256" key="10">
    <source>
        <dbReference type="ARBA" id="ARBA00022670"/>
    </source>
</evidence>
<reference evidence="31" key="1">
    <citation type="submission" date="2025-08" db="UniProtKB">
        <authorList>
            <consortium name="RefSeq"/>
        </authorList>
    </citation>
    <scope>IDENTIFICATION</scope>
    <source>
        <tissue evidence="31">Entire body</tissue>
    </source>
</reference>
<keyword evidence="10" id="KW-0645">Protease</keyword>
<evidence type="ECO:0000256" key="19">
    <source>
        <dbReference type="ARBA" id="ARBA00023136"/>
    </source>
</evidence>
<evidence type="ECO:0000256" key="8">
    <source>
        <dbReference type="ARBA" id="ARBA00022475"/>
    </source>
</evidence>
<evidence type="ECO:0000256" key="17">
    <source>
        <dbReference type="ARBA" id="ARBA00022989"/>
    </source>
</evidence>
<dbReference type="InterPro" id="IPR024571">
    <property type="entry name" value="ERAP1-like_C_dom"/>
</dbReference>
<comment type="subcellular location">
    <subcellularLocation>
        <location evidence="3">Cell membrane</location>
        <topology evidence="3">Lipid-anchor</topology>
        <topology evidence="3">GPI-anchor</topology>
    </subcellularLocation>
    <subcellularLocation>
        <location evidence="2">Membrane</location>
        <topology evidence="2">Single-pass type II membrane protein</topology>
    </subcellularLocation>
</comment>
<evidence type="ECO:0000256" key="14">
    <source>
        <dbReference type="ARBA" id="ARBA00022801"/>
    </source>
</evidence>
<dbReference type="GO" id="GO:0005886">
    <property type="term" value="C:plasma membrane"/>
    <property type="evidence" value="ECO:0007669"/>
    <property type="project" value="UniProtKB-SubCell"/>
</dbReference>
<feature type="binding site" evidence="25">
    <location>
        <position position="341"/>
    </location>
    <ligand>
        <name>Zn(2+)</name>
        <dbReference type="ChEBI" id="CHEBI:29105"/>
        <note>catalytic</note>
    </ligand>
</feature>
<evidence type="ECO:0000256" key="20">
    <source>
        <dbReference type="ARBA" id="ARBA00023157"/>
    </source>
</evidence>
<feature type="site" description="Transition state stabilizer" evidence="26">
    <location>
        <position position="427"/>
    </location>
</feature>
<evidence type="ECO:0000256" key="23">
    <source>
        <dbReference type="ARBA" id="ARBA00042613"/>
    </source>
</evidence>
<feature type="domain" description="ERAP1-like C-terminal" evidence="28">
    <location>
        <begin position="1455"/>
        <end position="1781"/>
    </location>
</feature>
<dbReference type="RefSeq" id="XP_025830680.1">
    <property type="nucleotide sequence ID" value="XM_025974895.1"/>
</dbReference>
<dbReference type="PRINTS" id="PR00756">
    <property type="entry name" value="ALADIPTASE"/>
</dbReference>
<feature type="domain" description="Aminopeptidase N-like N-terminal" evidence="29">
    <location>
        <begin position="41"/>
        <end position="234"/>
    </location>
</feature>
<dbReference type="CDD" id="cd09601">
    <property type="entry name" value="M1_APN-Q_like"/>
    <property type="match status" value="2"/>
</dbReference>
<evidence type="ECO:0000259" key="27">
    <source>
        <dbReference type="Pfam" id="PF01433"/>
    </source>
</evidence>
<keyword evidence="30" id="KW-1185">Reference proteome</keyword>
<comment type="catalytic activity">
    <reaction evidence="1">
        <text>Release of an N-terminal amino acid, Xaa-|-Yaa- from a peptide, amide or arylamide. Xaa is preferably Ala, but may be most amino acids including Pro (slow action). When a terminal hydrophobic residue is followed by a prolyl residue, the two may be released as an intact Xaa-Pro dipeptide.</text>
        <dbReference type="EC" id="3.4.11.2"/>
    </reaction>
</comment>
<dbReference type="Proteomes" id="UP000192223">
    <property type="component" value="Unplaced"/>
</dbReference>
<evidence type="ECO:0000313" key="31">
    <source>
        <dbReference type="RefSeq" id="XP_025830680.1"/>
    </source>
</evidence>
<dbReference type="OrthoDB" id="510539at2759"/>
<dbReference type="GO" id="GO:0008270">
    <property type="term" value="F:zinc ion binding"/>
    <property type="evidence" value="ECO:0007669"/>
    <property type="project" value="InterPro"/>
</dbReference>
<dbReference type="GO" id="GO:0005615">
    <property type="term" value="C:extracellular space"/>
    <property type="evidence" value="ECO:0007669"/>
    <property type="project" value="TreeGrafter"/>
</dbReference>
<dbReference type="Pfam" id="PF17900">
    <property type="entry name" value="Peptidase_M1_N"/>
    <property type="match status" value="2"/>
</dbReference>
<evidence type="ECO:0000259" key="28">
    <source>
        <dbReference type="Pfam" id="PF11838"/>
    </source>
</evidence>
<keyword evidence="8" id="KW-1003">Cell membrane</keyword>
<dbReference type="InterPro" id="IPR045357">
    <property type="entry name" value="Aminopeptidase_N-like_N"/>
</dbReference>
<evidence type="ECO:0000256" key="26">
    <source>
        <dbReference type="PIRSR" id="PIRSR634016-4"/>
    </source>
</evidence>
<evidence type="ECO:0000256" key="9">
    <source>
        <dbReference type="ARBA" id="ARBA00022622"/>
    </source>
</evidence>
<dbReference type="GO" id="GO:0042277">
    <property type="term" value="F:peptide binding"/>
    <property type="evidence" value="ECO:0007669"/>
    <property type="project" value="TreeGrafter"/>
</dbReference>
<feature type="binding site" evidence="25">
    <location>
        <position position="345"/>
    </location>
    <ligand>
        <name>Zn(2+)</name>
        <dbReference type="ChEBI" id="CHEBI:29105"/>
        <note>catalytic</note>
    </ligand>
</feature>
<dbReference type="FunFam" id="2.60.40.1730:FF:000012">
    <property type="entry name" value="Aminopeptidase N"/>
    <property type="match status" value="2"/>
</dbReference>
<dbReference type="GO" id="GO:0016285">
    <property type="term" value="F:alanyl aminopeptidase activity"/>
    <property type="evidence" value="ECO:0007669"/>
    <property type="project" value="UniProtKB-EC"/>
</dbReference>
<dbReference type="Gene3D" id="1.25.50.20">
    <property type="match status" value="2"/>
</dbReference>
<dbReference type="FunFam" id="2.60.40.1910:FF:000008">
    <property type="entry name" value="Aminopeptidase"/>
    <property type="match status" value="2"/>
</dbReference>
<evidence type="ECO:0000256" key="15">
    <source>
        <dbReference type="ARBA" id="ARBA00022833"/>
    </source>
</evidence>
<evidence type="ECO:0000256" key="6">
    <source>
        <dbReference type="ARBA" id="ARBA00015611"/>
    </source>
</evidence>
<keyword evidence="16" id="KW-0735">Signal-anchor</keyword>
<dbReference type="Gene3D" id="1.10.390.10">
    <property type="entry name" value="Neutral Protease Domain 2"/>
    <property type="match status" value="2"/>
</dbReference>
<organism evidence="30 31">
    <name type="scientific">Agrilus planipennis</name>
    <name type="common">Emerald ash borer</name>
    <name type="synonym">Agrilus marcopoli</name>
    <dbReference type="NCBI Taxonomy" id="224129"/>
    <lineage>
        <taxon>Eukaryota</taxon>
        <taxon>Metazoa</taxon>
        <taxon>Ecdysozoa</taxon>
        <taxon>Arthropoda</taxon>
        <taxon>Hexapoda</taxon>
        <taxon>Insecta</taxon>
        <taxon>Pterygota</taxon>
        <taxon>Neoptera</taxon>
        <taxon>Endopterygota</taxon>
        <taxon>Coleoptera</taxon>
        <taxon>Polyphaga</taxon>
        <taxon>Elateriformia</taxon>
        <taxon>Buprestoidea</taxon>
        <taxon>Buprestidae</taxon>
        <taxon>Agrilinae</taxon>
        <taxon>Agrilus</taxon>
    </lineage>
</organism>
<evidence type="ECO:0000256" key="13">
    <source>
        <dbReference type="ARBA" id="ARBA00022729"/>
    </source>
</evidence>
<dbReference type="InterPro" id="IPR050344">
    <property type="entry name" value="Peptidase_M1_aminopeptidases"/>
</dbReference>
<dbReference type="EC" id="3.4.11.2" evidence="5"/>
<keyword evidence="9" id="KW-0336">GPI-anchor</keyword>
<evidence type="ECO:0000259" key="29">
    <source>
        <dbReference type="Pfam" id="PF17900"/>
    </source>
</evidence>
<evidence type="ECO:0000256" key="25">
    <source>
        <dbReference type="PIRSR" id="PIRSR634016-3"/>
    </source>
</evidence>
<keyword evidence="11" id="KW-0812">Transmembrane</keyword>
<evidence type="ECO:0000313" key="30">
    <source>
        <dbReference type="Proteomes" id="UP000192223"/>
    </source>
</evidence>
<feature type="active site" description="Proton acceptor" evidence="24">
    <location>
        <position position="342"/>
    </location>
</feature>
<keyword evidence="21" id="KW-0325">Glycoprotein</keyword>
<proteinExistence type="inferred from homology"/>
<dbReference type="Gene3D" id="2.60.40.1910">
    <property type="match status" value="2"/>
</dbReference>
<dbReference type="Pfam" id="PF11838">
    <property type="entry name" value="ERAP1_C"/>
    <property type="match status" value="2"/>
</dbReference>
<keyword evidence="13" id="KW-0732">Signal</keyword>
<keyword evidence="19" id="KW-0472">Membrane</keyword>
<keyword evidence="18" id="KW-0482">Metalloprotease</keyword>
<comment type="cofactor">
    <cofactor evidence="25">
        <name>Zn(2+)</name>
        <dbReference type="ChEBI" id="CHEBI:29105"/>
    </cofactor>
    <text evidence="25">Binds 1 zinc ion per subunit.</text>
</comment>
<keyword evidence="14" id="KW-0378">Hydrolase</keyword>
<dbReference type="InterPro" id="IPR042097">
    <property type="entry name" value="Aminopeptidase_N-like_N_sf"/>
</dbReference>
<keyword evidence="17" id="KW-1133">Transmembrane helix</keyword>
<evidence type="ECO:0000256" key="11">
    <source>
        <dbReference type="ARBA" id="ARBA00022692"/>
    </source>
</evidence>
<dbReference type="InterPro" id="IPR014782">
    <property type="entry name" value="Peptidase_M1_dom"/>
</dbReference>
<dbReference type="FunFam" id="1.25.50.20:FF:000001">
    <property type="entry name" value="Aminopeptidase"/>
    <property type="match status" value="1"/>
</dbReference>
<sequence length="1801" mass="209959">MPSRSRCVSYRIVSCLTTLCLFANLLVTTRGRKVFLPRNVVPEHYNLEIITHLADDESKKFTFEGKENILINCTEITETIIVQSVEITIEEITIEHKEEQNVGVKQWLLDKKSETLIIKLDTSLTAGSRYNLGIKFSGNINDELLGYYRSSYVDSRTNQTRWLAVTQFEPTSARRAFPCFDEPSFKATFQISIGRMEKYTSISNAPLEKTEPMNDRKGWFWDRFGKTVKMSTYLVAYVVSDFKFTTATPIHNTTIRVWSREDAINQTAFPGQIGATVLASFEDFLNVSFPFPKQDMIAIPDFKAGAMENWGLITFRESLLLFDSNFSSLSNKMAIATIVAHEMAHQWFGNLVTIKWWSDLWLNEGFATYMASAVINHIYPEWNLFDEMTVVNMQSVYSVDSLRGSHPVYLPVKTPTEINAMFDTITYNKGAYILFMINSFLGEEASQAGLIKYVLKHMYENVEQDDFFESLTIESHKSGALEKKLNVKTIMDTWTLQAGFPVLTVNRSYENNSVKVTQKRYYRNPDASVTNECWWIPLSYTNQREKDFVSTLPKDWLACPKCAKTINNIANESEWILFNIRGAGLYMVNYDNRNWEMLVSTLNGDSYRDIPIINRVQLIEDSANLAAVSKTNYEYFFGILQYLKNEFQYLPWKAAAVHIRYLHIMLRYTSINGSFEKFVRNILEAIIEKTKTRKVNPSDTKNVKFLTLFGSLSCEYNVRSCRARAENFLQNYMKHPDTKFSNFSNDMHELALCYGVQRGDEAEWNFLWEKYTNTNIASEKHIILKALGCTRIIWLLQRYLEWSIEDDSGIRSHDRITVFRAVAHNDIGYIFAKLFFEDHFEEIYEGYNIIIIIIIRLSVLRLIGHVPRVRNYRGLLRLENSNGVMVRPSALSFLFGLLLMATGTRIGHLSRNVIPKNYNLEIVTHLDDDKNLMFVFEGKVNIKIKCLNSTDKIILNVLNLTIHQGVTFNYIGGDQYSVYVVEWCLYPENETMSIKLNKPLTPGSTYNLKIRFTGNLSYYYRGYYRDYYNNSTRKKKKWMAFTNFQPTDARRAFPCFDEPNFKATFEISLGRLRKYNTLSNMPLERTEPMKDREGWVWDRFQKSVRMSTYLVAFVVSEYKPLVAPKAPTNNVIFKIWHSDHENNLTSLAANTASKGLEFFEQYLNIKYVLPKLDMVSVNRFPAGAMENWGLIIILHHYLLYDPNSLSHSKETAITSVIFHELAHQWFGNLVTIKWWSDIWLNEGFATFMAALAVHHLYPEWDSLNEERINDVSMIFSIDCLNSSRPVSSPVRTPQEILDNFDRLVYQKGSCLVNMMFHFLGEETFKKGITKYLEENKFKNVEQDDLFQFLTNEGHISGTLARQFNVKTIMDTWTLQAGYPVITVNRSYEDNSTKITQERFYQDKSISPTNECWWIPLTYTNQRKKRFGKTRTRRKDWLSCPPNTKIIKNIATKNEWVIFNIRMVGLYRVNYDDRNWEMLQSTLNSESYNDIPVLNRFLLIDDSESMAALGKISYKIFFGILRYLDRETDYLLWEEVWKITTRFEIVLRNTTALEVYREFMKGLLEPIAEKIKAITVEGQEPGDFKKLKLKEVVLKLACHFKASACVPDVGQMFREHVKSPRVKTIAQELRSVVYCNGMKNAGDNEWNFLWSKYKQTDAINEKDEILESLGCSENPSLLQRYLQVIVDERSGLRKGDSSKVFNAVARNEMGYQIAKSFFQTNVQKIFESSKFNVKEFSAFLFIISESVTTEEEYEEFKLFIYQHNKIFSKLRTDVNRALEKAKYHIQWRKLHLHRIEQYLKQP</sequence>
<comment type="similarity">
    <text evidence="4">Belongs to the peptidase M1 family.</text>
</comment>
<evidence type="ECO:0000256" key="16">
    <source>
        <dbReference type="ARBA" id="ARBA00022968"/>
    </source>
</evidence>
<dbReference type="GO" id="GO:0005737">
    <property type="term" value="C:cytoplasm"/>
    <property type="evidence" value="ECO:0007669"/>
    <property type="project" value="TreeGrafter"/>
</dbReference>
<dbReference type="GO" id="GO:0006508">
    <property type="term" value="P:proteolysis"/>
    <property type="evidence" value="ECO:0007669"/>
    <property type="project" value="UniProtKB-KW"/>
</dbReference>
<accession>A0A7F5QZD6</accession>
<keyword evidence="20" id="KW-1015">Disulfide bond</keyword>
<dbReference type="FunFam" id="1.10.390.10:FF:000013">
    <property type="entry name" value="Aminopeptidase N"/>
    <property type="match status" value="1"/>
</dbReference>
<dbReference type="KEGG" id="apln:108742982"/>
<evidence type="ECO:0000256" key="4">
    <source>
        <dbReference type="ARBA" id="ARBA00010136"/>
    </source>
</evidence>
<dbReference type="GO" id="GO:0098552">
    <property type="term" value="C:side of membrane"/>
    <property type="evidence" value="ECO:0007669"/>
    <property type="project" value="UniProtKB-KW"/>
</dbReference>
<dbReference type="GeneID" id="108742982"/>
<protein>
    <recommendedName>
        <fullName evidence="6">Aminopeptidase N</fullName>
        <ecNumber evidence="5">3.4.11.2</ecNumber>
    </recommendedName>
    <alternativeName>
        <fullName evidence="23">Microsomal aminopeptidase</fullName>
    </alternativeName>
</protein>
<dbReference type="InterPro" id="IPR027268">
    <property type="entry name" value="Peptidase_M4/M1_CTD_sf"/>
</dbReference>
<evidence type="ECO:0000256" key="18">
    <source>
        <dbReference type="ARBA" id="ARBA00023049"/>
    </source>
</evidence>
<dbReference type="InterPro" id="IPR034016">
    <property type="entry name" value="M1_APN-typ"/>
</dbReference>
<evidence type="ECO:0000256" key="7">
    <source>
        <dbReference type="ARBA" id="ARBA00022438"/>
    </source>
</evidence>
<dbReference type="Pfam" id="PF01433">
    <property type="entry name" value="Peptidase_M1"/>
    <property type="match status" value="2"/>
</dbReference>
<dbReference type="SUPFAM" id="SSF63737">
    <property type="entry name" value="Leukotriene A4 hydrolase N-terminal domain"/>
    <property type="match status" value="2"/>
</dbReference>
<dbReference type="FunFam" id="1.10.390.10:FF:000016">
    <property type="entry name" value="Glutamyl aminopeptidase"/>
    <property type="match status" value="1"/>
</dbReference>
<keyword evidence="7" id="KW-0031">Aminopeptidase</keyword>
<dbReference type="PANTHER" id="PTHR11533:SF253">
    <property type="entry name" value="AMINOPEPTIDASE-RELATED"/>
    <property type="match status" value="1"/>
</dbReference>
<keyword evidence="12 25" id="KW-0479">Metal-binding</keyword>
<feature type="domain" description="ERAP1-like C-terminal" evidence="28">
    <location>
        <begin position="575"/>
        <end position="848"/>
    </location>
</feature>
<feature type="domain" description="Peptidase M1 membrane alanine aminopeptidase" evidence="27">
    <location>
        <begin position="1148"/>
        <end position="1372"/>
    </location>
</feature>
<evidence type="ECO:0000256" key="1">
    <source>
        <dbReference type="ARBA" id="ARBA00000098"/>
    </source>
</evidence>
<keyword evidence="22" id="KW-0449">Lipoprotein</keyword>
<evidence type="ECO:0000256" key="3">
    <source>
        <dbReference type="ARBA" id="ARBA00004609"/>
    </source>
</evidence>